<organism evidence="1 2">
    <name type="scientific">Bifidobacterium aquikefiri</name>
    <dbReference type="NCBI Taxonomy" id="1653207"/>
    <lineage>
        <taxon>Bacteria</taxon>
        <taxon>Bacillati</taxon>
        <taxon>Actinomycetota</taxon>
        <taxon>Actinomycetes</taxon>
        <taxon>Bifidobacteriales</taxon>
        <taxon>Bifidobacteriaceae</taxon>
        <taxon>Bifidobacterium</taxon>
    </lineage>
</organism>
<evidence type="ECO:0000313" key="2">
    <source>
        <dbReference type="Proteomes" id="UP000216451"/>
    </source>
</evidence>
<protein>
    <submittedName>
        <fullName evidence="1">SIR2-like domain-containing protein</fullName>
    </submittedName>
</protein>
<dbReference type="AlphaFoldDB" id="A0A261GAC3"/>
<dbReference type="Pfam" id="PF13289">
    <property type="entry name" value="SIR2_2"/>
    <property type="match status" value="1"/>
</dbReference>
<comment type="caution">
    <text evidence="1">The sequence shown here is derived from an EMBL/GenBank/DDBJ whole genome shotgun (WGS) entry which is preliminary data.</text>
</comment>
<dbReference type="OrthoDB" id="9808492at2"/>
<name>A0A261GAC3_9BIFI</name>
<gene>
    <name evidence="1" type="ORF">BAQU_0183</name>
</gene>
<dbReference type="EMBL" id="MWXA01000002">
    <property type="protein sequence ID" value="OZG68368.1"/>
    <property type="molecule type" value="Genomic_DNA"/>
</dbReference>
<dbReference type="RefSeq" id="WP_094692200.1">
    <property type="nucleotide sequence ID" value="NZ_JBDNSG010000003.1"/>
</dbReference>
<dbReference type="GeneID" id="98294871"/>
<sequence>MSKLALLGGYTKGWQEIENDTPADENERSIQEAVLSALSGELTAICNSETLVVLAGSGTSLGIKDSSGKCPAPSMGGLWEEVKNLPSFNKVRGQLSSTPISNQNLEHVLSDAQSRHSLEPSNSDLEAFISEAESIVWNKCNFINETSDLVTHELFLRKVARRSTRLQRTQIYTTNYDLAFETAAQRSRFNAIDGFGYGGQTFNGASFDLDYVRRRPHEPLTLEPNVFHLLKLHGSVDWNSVGTEIHKLYDSSKPANPALIYPSATKYQLSYQQPYLEFMSRFQIALRQPDVGLIVVGFGFNDDHLTAPIEAALRSNIGLRAVFVSPGIRGTKRSTTFSWIQQLIERGDRRLTLLETTFDRLVEVLPDVPSREERDAYAERLADGGAKF</sequence>
<evidence type="ECO:0000313" key="1">
    <source>
        <dbReference type="EMBL" id="OZG68368.1"/>
    </source>
</evidence>
<accession>A0A261GAC3</accession>
<keyword evidence="2" id="KW-1185">Reference proteome</keyword>
<reference evidence="1 2" key="1">
    <citation type="journal article" date="2017" name="BMC Genomics">
        <title>Comparative genomic and phylogenomic analyses of the Bifidobacteriaceae family.</title>
        <authorList>
            <person name="Lugli G.A."/>
            <person name="Milani C."/>
            <person name="Turroni F."/>
            <person name="Duranti S."/>
            <person name="Mancabelli L."/>
            <person name="Mangifesta M."/>
            <person name="Ferrario C."/>
            <person name="Modesto M."/>
            <person name="Mattarelli P."/>
            <person name="Jiri K."/>
            <person name="van Sinderen D."/>
            <person name="Ventura M."/>
        </authorList>
    </citation>
    <scope>NUCLEOTIDE SEQUENCE [LARGE SCALE GENOMIC DNA]</scope>
    <source>
        <strain evidence="1 2">LMG 28769</strain>
    </source>
</reference>
<dbReference type="Proteomes" id="UP000216451">
    <property type="component" value="Unassembled WGS sequence"/>
</dbReference>
<proteinExistence type="predicted"/>